<name>A0A0G4ESD6_VITBC</name>
<evidence type="ECO:0000313" key="3">
    <source>
        <dbReference type="Proteomes" id="UP000041254"/>
    </source>
</evidence>
<feature type="region of interest" description="Disordered" evidence="1">
    <location>
        <begin position="323"/>
        <end position="349"/>
    </location>
</feature>
<evidence type="ECO:0000313" key="2">
    <source>
        <dbReference type="EMBL" id="CEM00785.1"/>
    </source>
</evidence>
<reference evidence="2 3" key="1">
    <citation type="submission" date="2014-11" db="EMBL/GenBank/DDBJ databases">
        <authorList>
            <person name="Zhu J."/>
            <person name="Qi W."/>
            <person name="Song R."/>
        </authorList>
    </citation>
    <scope>NUCLEOTIDE SEQUENCE [LARGE SCALE GENOMIC DNA]</scope>
</reference>
<gene>
    <name evidence="2" type="ORF">Vbra_2105</name>
</gene>
<dbReference type="InParanoid" id="A0A0G4ESD6"/>
<evidence type="ECO:0000256" key="1">
    <source>
        <dbReference type="SAM" id="MobiDB-lite"/>
    </source>
</evidence>
<feature type="region of interest" description="Disordered" evidence="1">
    <location>
        <begin position="399"/>
        <end position="423"/>
    </location>
</feature>
<protein>
    <submittedName>
        <fullName evidence="2">Uncharacterized protein</fullName>
    </submittedName>
</protein>
<organism evidence="2 3">
    <name type="scientific">Vitrella brassicaformis (strain CCMP3155)</name>
    <dbReference type="NCBI Taxonomy" id="1169540"/>
    <lineage>
        <taxon>Eukaryota</taxon>
        <taxon>Sar</taxon>
        <taxon>Alveolata</taxon>
        <taxon>Colpodellida</taxon>
        <taxon>Vitrellaceae</taxon>
        <taxon>Vitrella</taxon>
    </lineage>
</organism>
<keyword evidence="3" id="KW-1185">Reference proteome</keyword>
<dbReference type="Proteomes" id="UP000041254">
    <property type="component" value="Unassembled WGS sequence"/>
</dbReference>
<dbReference type="VEuPathDB" id="CryptoDB:Vbra_2105"/>
<dbReference type="AlphaFoldDB" id="A0A0G4ESD6"/>
<feature type="compositionally biased region" description="Low complexity" evidence="1">
    <location>
        <begin position="323"/>
        <end position="334"/>
    </location>
</feature>
<accession>A0A0G4ESD6</accession>
<proteinExistence type="predicted"/>
<sequence>MAHSPPLFDSGEVWSISHRPLAIHYFQTYRVPWMGAAWGWVGHWLDSWMRRQRGDREAREEPATATGGPEEVFLNADYIALKTYCVLGRLRVRWVCSSGTSPAAPTASRSANTARRYGYPSCSALDHTPFPAAFINHEPVGGIHLLKRIKKHHDIDKDAFVRLAGDDDSKLRELQSDAVVYTSMVVEAFTAILEYLLWLYPPLYGGFMRPIYFTSMAYLNALTYCAYERARVQQKHGHLSLRQVLDKLHVVCKALVDRLDDPAKPLAATGPSAAAAAGRHFFYGDAPLTLDVVVYAYTSVLLSLPSRLVPWENILAAHKATTRDAPGAAAAATTDPWHPLSGHDRQDRSPSIAAHMHEQDREALMHPSYGERMHELRRHLERLSDYCNHFNGFLWSFTSTEPAREPPSPGDVDGPDDENETEHPVPWLPALQEAIDSLGGRQRFQKRAISQMSVHSRPDLRRTLDLRRTTREWAAGVSDWAKGSVGAAQEAWRKVLRGDWVLTKGVGNQLFVLWLVVSTVAVVTGGEYIREMQQKVGHIIHYHE</sequence>
<dbReference type="EMBL" id="CDMY01000299">
    <property type="protein sequence ID" value="CEM00785.1"/>
    <property type="molecule type" value="Genomic_DNA"/>
</dbReference>